<name>A0A2A2D006_9ACTN</name>
<sequence length="306" mass="31680">MTDRSLAALGLDGAPAELPLTYPGRPVTEPALLTGDQLLPLCAGEGLRLGDWRVVTDEAGPPEAGPRLDTALGALGRPPAGGRHPVIAVGSNASPAQLHHKLTRHGLSTTVPMVPVRVRGVGVGCSGHIGRHGYVAAAPYAEPAADRLLVISWLDAEQLTAVDATELNYRRTLLPGADFPMSMPSGERLGGAYLYVSVHGVLTDPATGAPLPGGGDQHALLSGLLAASAELRALLGPDPASWVARARADEAVRAEGRRLLRGRCPLPVASGLPAPEEAGAAPRRYDELPPAPPLRPRTAPSHLPRA</sequence>
<reference evidence="2 3" key="1">
    <citation type="submission" date="2017-08" db="EMBL/GenBank/DDBJ databases">
        <title>Genome sequence of Streptomyces albireticuli NRRL B-1670.</title>
        <authorList>
            <person name="Graham D.E."/>
            <person name="Mahan K.M."/>
            <person name="Klingeman D.M."/>
            <person name="Hettich R.L."/>
            <person name="Parry R.J."/>
            <person name="Spain J.C."/>
        </authorList>
    </citation>
    <scope>NUCLEOTIDE SEQUENCE [LARGE SCALE GENOMIC DNA]</scope>
    <source>
        <strain evidence="2 3">NRRL B-1670</strain>
    </source>
</reference>
<evidence type="ECO:0000313" key="3">
    <source>
        <dbReference type="Proteomes" id="UP000218944"/>
    </source>
</evidence>
<dbReference type="AlphaFoldDB" id="A0A2A2D006"/>
<keyword evidence="3" id="KW-1185">Reference proteome</keyword>
<comment type="caution">
    <text evidence="2">The sequence shown here is derived from an EMBL/GenBank/DDBJ whole genome shotgun (WGS) entry which is preliminary data.</text>
</comment>
<dbReference type="EMBL" id="NSJV01000639">
    <property type="protein sequence ID" value="PAU44662.1"/>
    <property type="molecule type" value="Genomic_DNA"/>
</dbReference>
<accession>A0A2A2D006</accession>
<feature type="compositionally biased region" description="Low complexity" evidence="1">
    <location>
        <begin position="269"/>
        <end position="282"/>
    </location>
</feature>
<proteinExistence type="predicted"/>
<protein>
    <submittedName>
        <fullName evidence="2">Uncharacterized protein</fullName>
    </submittedName>
</protein>
<dbReference type="RefSeq" id="WP_095584728.1">
    <property type="nucleotide sequence ID" value="NZ_JAJQQQ010000003.1"/>
</dbReference>
<feature type="region of interest" description="Disordered" evidence="1">
    <location>
        <begin position="265"/>
        <end position="306"/>
    </location>
</feature>
<evidence type="ECO:0000256" key="1">
    <source>
        <dbReference type="SAM" id="MobiDB-lite"/>
    </source>
</evidence>
<dbReference type="Proteomes" id="UP000218944">
    <property type="component" value="Unassembled WGS sequence"/>
</dbReference>
<gene>
    <name evidence="2" type="ORF">CK936_33670</name>
</gene>
<organism evidence="2 3">
    <name type="scientific">Streptomyces albireticuli</name>
    <dbReference type="NCBI Taxonomy" id="1940"/>
    <lineage>
        <taxon>Bacteria</taxon>
        <taxon>Bacillati</taxon>
        <taxon>Actinomycetota</taxon>
        <taxon>Actinomycetes</taxon>
        <taxon>Kitasatosporales</taxon>
        <taxon>Streptomycetaceae</taxon>
        <taxon>Streptomyces</taxon>
    </lineage>
</organism>
<evidence type="ECO:0000313" key="2">
    <source>
        <dbReference type="EMBL" id="PAU44662.1"/>
    </source>
</evidence>